<gene>
    <name evidence="3" type="ORF">GCM10010448_47510</name>
</gene>
<dbReference type="Proteomes" id="UP001501532">
    <property type="component" value="Unassembled WGS sequence"/>
</dbReference>
<name>A0ABP6LVU7_9ACTN</name>
<evidence type="ECO:0000256" key="2">
    <source>
        <dbReference type="RuleBase" id="RU000461"/>
    </source>
</evidence>
<keyword evidence="2" id="KW-0349">Heme</keyword>
<dbReference type="SUPFAM" id="SSF48264">
    <property type="entry name" value="Cytochrome P450"/>
    <property type="match status" value="1"/>
</dbReference>
<reference evidence="4" key="1">
    <citation type="journal article" date="2019" name="Int. J. Syst. Evol. Microbiol.">
        <title>The Global Catalogue of Microorganisms (GCM) 10K type strain sequencing project: providing services to taxonomists for standard genome sequencing and annotation.</title>
        <authorList>
            <consortium name="The Broad Institute Genomics Platform"/>
            <consortium name="The Broad Institute Genome Sequencing Center for Infectious Disease"/>
            <person name="Wu L."/>
            <person name="Ma J."/>
        </authorList>
    </citation>
    <scope>NUCLEOTIDE SEQUENCE [LARGE SCALE GENOMIC DNA]</scope>
    <source>
        <strain evidence="4">JCM 9091</strain>
    </source>
</reference>
<evidence type="ECO:0000313" key="3">
    <source>
        <dbReference type="EMBL" id="GAA3058609.1"/>
    </source>
</evidence>
<keyword evidence="2" id="KW-0408">Iron</keyword>
<keyword evidence="4" id="KW-1185">Reference proteome</keyword>
<dbReference type="Gene3D" id="1.10.630.10">
    <property type="entry name" value="Cytochrome P450"/>
    <property type="match status" value="1"/>
</dbReference>
<dbReference type="EMBL" id="BAAAUF010000046">
    <property type="protein sequence ID" value="GAA3058609.1"/>
    <property type="molecule type" value="Genomic_DNA"/>
</dbReference>
<keyword evidence="2" id="KW-0560">Oxidoreductase</keyword>
<dbReference type="PRINTS" id="PR00359">
    <property type="entry name" value="BP450"/>
</dbReference>
<dbReference type="InterPro" id="IPR002397">
    <property type="entry name" value="Cyt_P450_B"/>
</dbReference>
<comment type="caution">
    <text evidence="3">The sequence shown here is derived from an EMBL/GenBank/DDBJ whole genome shotgun (WGS) entry which is preliminary data.</text>
</comment>
<dbReference type="PROSITE" id="PS00086">
    <property type="entry name" value="CYTOCHROME_P450"/>
    <property type="match status" value="1"/>
</dbReference>
<dbReference type="InterPro" id="IPR017972">
    <property type="entry name" value="Cyt_P450_CS"/>
</dbReference>
<evidence type="ECO:0000313" key="4">
    <source>
        <dbReference type="Proteomes" id="UP001501532"/>
    </source>
</evidence>
<keyword evidence="2" id="KW-0503">Monooxygenase</keyword>
<protein>
    <submittedName>
        <fullName evidence="3">Cytochrome P450</fullName>
    </submittedName>
</protein>
<organism evidence="3 4">
    <name type="scientific">Streptomyces glomeratus</name>
    <dbReference type="NCBI Taxonomy" id="284452"/>
    <lineage>
        <taxon>Bacteria</taxon>
        <taxon>Bacillati</taxon>
        <taxon>Actinomycetota</taxon>
        <taxon>Actinomycetes</taxon>
        <taxon>Kitasatosporales</taxon>
        <taxon>Streptomycetaceae</taxon>
        <taxon>Streptomyces</taxon>
    </lineage>
</organism>
<dbReference type="InterPro" id="IPR001128">
    <property type="entry name" value="Cyt_P450"/>
</dbReference>
<dbReference type="Pfam" id="PF00067">
    <property type="entry name" value="p450"/>
    <property type="match status" value="1"/>
</dbReference>
<evidence type="ECO:0000256" key="1">
    <source>
        <dbReference type="ARBA" id="ARBA00010617"/>
    </source>
</evidence>
<dbReference type="PANTHER" id="PTHR46696:SF4">
    <property type="entry name" value="BIOTIN BIOSYNTHESIS CYTOCHROME P450"/>
    <property type="match status" value="1"/>
</dbReference>
<dbReference type="PANTHER" id="PTHR46696">
    <property type="entry name" value="P450, PUTATIVE (EUROFUNG)-RELATED"/>
    <property type="match status" value="1"/>
</dbReference>
<sequence>MGIEGSSEKRTNYPENHPEILGGFDLTDHSGFADGIPYELFARLRREAPVLYHPAGTLPDGEGFWVLTRHADIAAASVDPVFSSQGGGGRAGGGSHLEDLPFGGGLTGTVLAMMDNPRHDVFKHLLGPAVATAVTTLEPELRATAALLADELVQRGSANLVDDFSEPFSLRSVALLLGVPREDWRQLTEWVHAVLGFTHRSTGKVDDASRATYASLRGYFTSLLDAKRRHPADDLGTVLAIGELPAHSGQAPLSEMEREANASVMLVSGFEQPRNTIAGGLLAFAQNPDQWQALRKDRSLLPTAVEEVLRWLPANPYNRRTLTRDVELHGQRMRAGDKVTLWWPAANRDESVFPDASRFDIRRDPNPHLSFGHGVHYCLGDAFGRLEIRLALEALLDRVEEIRLTGTETWAPNNKHTVLLDVPVELVPAEGA</sequence>
<keyword evidence="2" id="KW-0479">Metal-binding</keyword>
<proteinExistence type="inferred from homology"/>
<accession>A0ABP6LVU7</accession>
<comment type="similarity">
    <text evidence="1 2">Belongs to the cytochrome P450 family.</text>
</comment>
<dbReference type="InterPro" id="IPR036396">
    <property type="entry name" value="Cyt_P450_sf"/>
</dbReference>